<accession>A0A0F9DLU3</accession>
<feature type="non-terminal residue" evidence="1">
    <location>
        <position position="1"/>
    </location>
</feature>
<evidence type="ECO:0000313" key="1">
    <source>
        <dbReference type="EMBL" id="KKL54771.1"/>
    </source>
</evidence>
<dbReference type="AlphaFoldDB" id="A0A0F9DLU3"/>
<name>A0A0F9DLU3_9ZZZZ</name>
<proteinExistence type="predicted"/>
<reference evidence="1" key="1">
    <citation type="journal article" date="2015" name="Nature">
        <title>Complex archaea that bridge the gap between prokaryotes and eukaryotes.</title>
        <authorList>
            <person name="Spang A."/>
            <person name="Saw J.H."/>
            <person name="Jorgensen S.L."/>
            <person name="Zaremba-Niedzwiedzka K."/>
            <person name="Martijn J."/>
            <person name="Lind A.E."/>
            <person name="van Eijk R."/>
            <person name="Schleper C."/>
            <person name="Guy L."/>
            <person name="Ettema T.J."/>
        </authorList>
    </citation>
    <scope>NUCLEOTIDE SEQUENCE</scope>
</reference>
<sequence>IGSIKAIMKIPDKPPDFMETFKNSFDDDKDLLFKIISSAIPTDAKGRYLHWDKLKY</sequence>
<organism evidence="1">
    <name type="scientific">marine sediment metagenome</name>
    <dbReference type="NCBI Taxonomy" id="412755"/>
    <lineage>
        <taxon>unclassified sequences</taxon>
        <taxon>metagenomes</taxon>
        <taxon>ecological metagenomes</taxon>
    </lineage>
</organism>
<dbReference type="EMBL" id="LAZR01031085">
    <property type="protein sequence ID" value="KKL54771.1"/>
    <property type="molecule type" value="Genomic_DNA"/>
</dbReference>
<gene>
    <name evidence="1" type="ORF">LCGC14_2262110</name>
</gene>
<protein>
    <submittedName>
        <fullName evidence="1">Uncharacterized protein</fullName>
    </submittedName>
</protein>
<comment type="caution">
    <text evidence="1">The sequence shown here is derived from an EMBL/GenBank/DDBJ whole genome shotgun (WGS) entry which is preliminary data.</text>
</comment>